<dbReference type="Pfam" id="PF00172">
    <property type="entry name" value="Zn_clus"/>
    <property type="match status" value="1"/>
</dbReference>
<dbReference type="InterPro" id="IPR001138">
    <property type="entry name" value="Zn2Cys6_DnaBD"/>
</dbReference>
<accession>A0AAD4KN31</accession>
<dbReference type="SMART" id="SM00066">
    <property type="entry name" value="GAL4"/>
    <property type="match status" value="1"/>
</dbReference>
<keyword evidence="2" id="KW-0238">DNA-binding</keyword>
<dbReference type="SUPFAM" id="SSF57701">
    <property type="entry name" value="Zn2/Cys6 DNA-binding domain"/>
    <property type="match status" value="1"/>
</dbReference>
<keyword evidence="1" id="KW-0805">Transcription regulation</keyword>
<dbReference type="GO" id="GO:0000981">
    <property type="term" value="F:DNA-binding transcription factor activity, RNA polymerase II-specific"/>
    <property type="evidence" value="ECO:0007669"/>
    <property type="project" value="InterPro"/>
</dbReference>
<dbReference type="RefSeq" id="XP_046068204.1">
    <property type="nucleotide sequence ID" value="XM_046217087.1"/>
</dbReference>
<organism evidence="6 7">
    <name type="scientific">Talaromyces proteolyticus</name>
    <dbReference type="NCBI Taxonomy" id="1131652"/>
    <lineage>
        <taxon>Eukaryota</taxon>
        <taxon>Fungi</taxon>
        <taxon>Dikarya</taxon>
        <taxon>Ascomycota</taxon>
        <taxon>Pezizomycotina</taxon>
        <taxon>Eurotiomycetes</taxon>
        <taxon>Eurotiomycetidae</taxon>
        <taxon>Eurotiales</taxon>
        <taxon>Trichocomaceae</taxon>
        <taxon>Talaromyces</taxon>
        <taxon>Talaromyces sect. Bacilispori</taxon>
    </lineage>
</organism>
<comment type="caution">
    <text evidence="6">The sequence shown here is derived from an EMBL/GenBank/DDBJ whole genome shotgun (WGS) entry which is preliminary data.</text>
</comment>
<evidence type="ECO:0000313" key="6">
    <source>
        <dbReference type="EMBL" id="KAH8692207.1"/>
    </source>
</evidence>
<evidence type="ECO:0000256" key="3">
    <source>
        <dbReference type="ARBA" id="ARBA00023163"/>
    </source>
</evidence>
<keyword evidence="7" id="KW-1185">Reference proteome</keyword>
<dbReference type="EMBL" id="JAJTJA010000011">
    <property type="protein sequence ID" value="KAH8692207.1"/>
    <property type="molecule type" value="Genomic_DNA"/>
</dbReference>
<keyword evidence="4" id="KW-0539">Nucleus</keyword>
<dbReference type="InterPro" id="IPR036864">
    <property type="entry name" value="Zn2-C6_fun-type_DNA-bd_sf"/>
</dbReference>
<keyword evidence="3" id="KW-0804">Transcription</keyword>
<evidence type="ECO:0000256" key="4">
    <source>
        <dbReference type="ARBA" id="ARBA00023242"/>
    </source>
</evidence>
<dbReference type="GO" id="GO:0003677">
    <property type="term" value="F:DNA binding"/>
    <property type="evidence" value="ECO:0007669"/>
    <property type="project" value="UniProtKB-KW"/>
</dbReference>
<dbReference type="Proteomes" id="UP001201262">
    <property type="component" value="Unassembled WGS sequence"/>
</dbReference>
<evidence type="ECO:0000256" key="1">
    <source>
        <dbReference type="ARBA" id="ARBA00023015"/>
    </source>
</evidence>
<dbReference type="Gene3D" id="4.10.240.10">
    <property type="entry name" value="Zn(2)-C6 fungal-type DNA-binding domain"/>
    <property type="match status" value="1"/>
</dbReference>
<proteinExistence type="predicted"/>
<evidence type="ECO:0000259" key="5">
    <source>
        <dbReference type="PROSITE" id="PS50048"/>
    </source>
</evidence>
<dbReference type="PROSITE" id="PS50048">
    <property type="entry name" value="ZN2_CY6_FUNGAL_2"/>
    <property type="match status" value="1"/>
</dbReference>
<protein>
    <recommendedName>
        <fullName evidence="5">Zn(2)-C6 fungal-type domain-containing protein</fullName>
    </recommendedName>
</protein>
<sequence length="430" mass="49021">MLQAAQACDACRDRKKRCDKALPTCFECKRRGVVCLYSQEVEERGMIEYLRQRLKYVENAVTDEQAVMVTTPTETTQLVPLNMVFNMKKWYFPMLLHFRFHSMVPSIRELNQGSAAYKLRTAWVTGYLTDPAMFHGVMYAASANLDLINGDFNNPITTFHRVEAIRLVNKGLSKVEGGDDLPPAIIAATWALAHVARLKGDISEAHLHESGLAQMVLYLTLDFINVCQPPFFAQPRRSLLSTALESLFRRGSEKVQISADIISLLQIISDPNLGQPQRQDPHNQDLHSPSPHHDYEPILMLLWVERLASVQHRNYISESCCLAAIIYWRALSANIPFLSPENDKIVQEIQTALRHSDSETWMEEAPEMHLWVSYVAALAAADKAQRAWFVAKSKISVVVLSPNQTFHFQDGVSHLLWLSRYLRKRFLISR</sequence>
<name>A0AAD4KN31_9EURO</name>
<evidence type="ECO:0000256" key="2">
    <source>
        <dbReference type="ARBA" id="ARBA00023125"/>
    </source>
</evidence>
<feature type="domain" description="Zn(2)-C6 fungal-type" evidence="5">
    <location>
        <begin position="7"/>
        <end position="37"/>
    </location>
</feature>
<dbReference type="PANTHER" id="PTHR37540">
    <property type="entry name" value="TRANSCRIPTION FACTOR (ACR-2), PUTATIVE-RELATED-RELATED"/>
    <property type="match status" value="1"/>
</dbReference>
<evidence type="ECO:0000313" key="7">
    <source>
        <dbReference type="Proteomes" id="UP001201262"/>
    </source>
</evidence>
<dbReference type="GO" id="GO:0008270">
    <property type="term" value="F:zinc ion binding"/>
    <property type="evidence" value="ECO:0007669"/>
    <property type="project" value="InterPro"/>
</dbReference>
<dbReference type="CDD" id="cd00067">
    <property type="entry name" value="GAL4"/>
    <property type="match status" value="1"/>
</dbReference>
<dbReference type="PANTHER" id="PTHR37540:SF5">
    <property type="entry name" value="TRANSCRIPTION FACTOR DOMAIN-CONTAINING PROTEIN"/>
    <property type="match status" value="1"/>
</dbReference>
<dbReference type="PROSITE" id="PS00463">
    <property type="entry name" value="ZN2_CY6_FUNGAL_1"/>
    <property type="match status" value="1"/>
</dbReference>
<dbReference type="AlphaFoldDB" id="A0AAD4KN31"/>
<gene>
    <name evidence="6" type="ORF">BGW36DRAFT_387188</name>
</gene>
<dbReference type="GeneID" id="70247374"/>
<reference evidence="6" key="1">
    <citation type="submission" date="2021-12" db="EMBL/GenBank/DDBJ databases">
        <title>Convergent genome expansion in fungi linked to evolution of root-endophyte symbiosis.</title>
        <authorList>
            <consortium name="DOE Joint Genome Institute"/>
            <person name="Ke Y.-H."/>
            <person name="Bonito G."/>
            <person name="Liao H.-L."/>
            <person name="Looney B."/>
            <person name="Rojas-Flechas A."/>
            <person name="Nash J."/>
            <person name="Hameed K."/>
            <person name="Schadt C."/>
            <person name="Martin F."/>
            <person name="Crous P.W."/>
            <person name="Miettinen O."/>
            <person name="Magnuson J.K."/>
            <person name="Labbe J."/>
            <person name="Jacobson D."/>
            <person name="Doktycz M.J."/>
            <person name="Veneault-Fourrey C."/>
            <person name="Kuo A."/>
            <person name="Mondo S."/>
            <person name="Calhoun S."/>
            <person name="Riley R."/>
            <person name="Ohm R."/>
            <person name="LaButti K."/>
            <person name="Andreopoulos B."/>
            <person name="Pangilinan J."/>
            <person name="Nolan M."/>
            <person name="Tritt A."/>
            <person name="Clum A."/>
            <person name="Lipzen A."/>
            <person name="Daum C."/>
            <person name="Barry K."/>
            <person name="Grigoriev I.V."/>
            <person name="Vilgalys R."/>
        </authorList>
    </citation>
    <scope>NUCLEOTIDE SEQUENCE</scope>
    <source>
        <strain evidence="6">PMI_201</strain>
    </source>
</reference>